<proteinExistence type="predicted"/>
<keyword evidence="2" id="KW-1185">Reference proteome</keyword>
<dbReference type="Proteomes" id="UP001642720">
    <property type="component" value="Unassembled WGS sequence"/>
</dbReference>
<dbReference type="EMBL" id="PPTA01000024">
    <property type="protein sequence ID" value="TFA98048.1"/>
    <property type="molecule type" value="Genomic_DNA"/>
</dbReference>
<protein>
    <recommendedName>
        <fullName evidence="3">Prion-inhibition and propagation HeLo domain-containing protein</fullName>
    </recommendedName>
</protein>
<gene>
    <name evidence="1" type="ORF">CCMA1212_010226</name>
</gene>
<sequence>MDLAQLYKIGKKISTSFSQLAALLQLSQSPKYRQLVTEEQRFKVWAYSLGLYHLGHASLDYRVRDAEVVKTRLADILEELQSHVCSLESLYFYVKL</sequence>
<dbReference type="GeneID" id="300581728"/>
<name>A0ABY2GRG1_9HYPO</name>
<comment type="caution">
    <text evidence="1">The sequence shown here is derived from an EMBL/GenBank/DDBJ whole genome shotgun (WGS) entry which is preliminary data.</text>
</comment>
<dbReference type="RefSeq" id="XP_073554250.1">
    <property type="nucleotide sequence ID" value="XM_073707278.1"/>
</dbReference>
<accession>A0ABY2GRG1</accession>
<organism evidence="1 2">
    <name type="scientific">Trichoderma ghanense</name>
    <dbReference type="NCBI Taxonomy" id="65468"/>
    <lineage>
        <taxon>Eukaryota</taxon>
        <taxon>Fungi</taxon>
        <taxon>Dikarya</taxon>
        <taxon>Ascomycota</taxon>
        <taxon>Pezizomycotina</taxon>
        <taxon>Sordariomycetes</taxon>
        <taxon>Hypocreomycetidae</taxon>
        <taxon>Hypocreales</taxon>
        <taxon>Hypocreaceae</taxon>
        <taxon>Trichoderma</taxon>
    </lineage>
</organism>
<evidence type="ECO:0000313" key="2">
    <source>
        <dbReference type="Proteomes" id="UP001642720"/>
    </source>
</evidence>
<evidence type="ECO:0000313" key="1">
    <source>
        <dbReference type="EMBL" id="TFA98048.1"/>
    </source>
</evidence>
<evidence type="ECO:0008006" key="3">
    <source>
        <dbReference type="Google" id="ProtNLM"/>
    </source>
</evidence>
<reference evidence="1 2" key="1">
    <citation type="submission" date="2018-01" db="EMBL/GenBank/DDBJ databases">
        <title>Genome characterization of the sugarcane-associated fungus Trichoderma ghanense CCMA-1212 and their application in lignocelulose bioconversion.</title>
        <authorList>
            <person name="Steindorff A.S."/>
            <person name="Mendes T.D."/>
            <person name="Vilela E.S.D."/>
            <person name="Rodrigues D.S."/>
            <person name="Formighieri E.F."/>
            <person name="Melo I.S."/>
            <person name="Favaro L.C.L."/>
        </authorList>
    </citation>
    <scope>NUCLEOTIDE SEQUENCE [LARGE SCALE GENOMIC DNA]</scope>
    <source>
        <strain evidence="1 2">CCMA-1212</strain>
    </source>
</reference>